<keyword evidence="1" id="KW-0677">Repeat</keyword>
<evidence type="ECO:0000256" key="2">
    <source>
        <dbReference type="SAM" id="SignalP"/>
    </source>
</evidence>
<dbReference type="SMART" id="SM00321">
    <property type="entry name" value="WSC"/>
    <property type="match status" value="2"/>
</dbReference>
<feature type="chain" id="PRO_5042853061" evidence="2">
    <location>
        <begin position="17"/>
        <end position="234"/>
    </location>
</feature>
<dbReference type="InterPro" id="IPR051589">
    <property type="entry name" value="Sialate-O-sulfotransferase"/>
</dbReference>
<evidence type="ECO:0000313" key="4">
    <source>
        <dbReference type="EMBL" id="KAK4153506.1"/>
    </source>
</evidence>
<dbReference type="Proteomes" id="UP001302745">
    <property type="component" value="Unassembled WGS sequence"/>
</dbReference>
<feature type="signal peptide" evidence="2">
    <location>
        <begin position="1"/>
        <end position="16"/>
    </location>
</feature>
<accession>A0AAN6VMH6</accession>
<sequence>MQRFLALAAFVPATLAQTYYGCYTEIPARALTGSSVIDYTTMTLADCETHCTDLEFDIWGLEYGGECYCGNALAQGSFPAFATDCTMPCPGDETLATVCGGPNRLSLYGTSAEPPTVTPYPHDPVTETQYEGCWTEVSGGRALAGATAFSLSAMTTADCGAYCLHSGFTWFGLEYGAECYCGGALNVNSTVAVETDCAMPCSGAPAEVCGGSNRLSVWRWVAPVVEGPEVPDEE</sequence>
<dbReference type="AlphaFoldDB" id="A0AAN6VMH6"/>
<dbReference type="EMBL" id="MU856938">
    <property type="protein sequence ID" value="KAK4153506.1"/>
    <property type="molecule type" value="Genomic_DNA"/>
</dbReference>
<feature type="domain" description="WSC" evidence="3">
    <location>
        <begin position="127"/>
        <end position="221"/>
    </location>
</feature>
<evidence type="ECO:0000256" key="1">
    <source>
        <dbReference type="ARBA" id="ARBA00022737"/>
    </source>
</evidence>
<reference evidence="4" key="1">
    <citation type="journal article" date="2023" name="Mol. Phylogenet. Evol.">
        <title>Genome-scale phylogeny and comparative genomics of the fungal order Sordariales.</title>
        <authorList>
            <person name="Hensen N."/>
            <person name="Bonometti L."/>
            <person name="Westerberg I."/>
            <person name="Brannstrom I.O."/>
            <person name="Guillou S."/>
            <person name="Cros-Aarteil S."/>
            <person name="Calhoun S."/>
            <person name="Haridas S."/>
            <person name="Kuo A."/>
            <person name="Mondo S."/>
            <person name="Pangilinan J."/>
            <person name="Riley R."/>
            <person name="LaButti K."/>
            <person name="Andreopoulos B."/>
            <person name="Lipzen A."/>
            <person name="Chen C."/>
            <person name="Yan M."/>
            <person name="Daum C."/>
            <person name="Ng V."/>
            <person name="Clum A."/>
            <person name="Steindorff A."/>
            <person name="Ohm R.A."/>
            <person name="Martin F."/>
            <person name="Silar P."/>
            <person name="Natvig D.O."/>
            <person name="Lalanne C."/>
            <person name="Gautier V."/>
            <person name="Ament-Velasquez S.L."/>
            <person name="Kruys A."/>
            <person name="Hutchinson M.I."/>
            <person name="Powell A.J."/>
            <person name="Barry K."/>
            <person name="Miller A.N."/>
            <person name="Grigoriev I.V."/>
            <person name="Debuchy R."/>
            <person name="Gladieux P."/>
            <person name="Hiltunen Thoren M."/>
            <person name="Johannesson H."/>
        </authorList>
    </citation>
    <scope>NUCLEOTIDE SEQUENCE</scope>
    <source>
        <strain evidence="4">CBS 538.74</strain>
    </source>
</reference>
<reference evidence="4" key="2">
    <citation type="submission" date="2023-05" db="EMBL/GenBank/DDBJ databases">
        <authorList>
            <consortium name="Lawrence Berkeley National Laboratory"/>
            <person name="Steindorff A."/>
            <person name="Hensen N."/>
            <person name="Bonometti L."/>
            <person name="Westerberg I."/>
            <person name="Brannstrom I.O."/>
            <person name="Guillou S."/>
            <person name="Cros-Aarteil S."/>
            <person name="Calhoun S."/>
            <person name="Haridas S."/>
            <person name="Kuo A."/>
            <person name="Mondo S."/>
            <person name="Pangilinan J."/>
            <person name="Riley R."/>
            <person name="Labutti K."/>
            <person name="Andreopoulos B."/>
            <person name="Lipzen A."/>
            <person name="Chen C."/>
            <person name="Yanf M."/>
            <person name="Daum C."/>
            <person name="Ng V."/>
            <person name="Clum A."/>
            <person name="Ohm R."/>
            <person name="Martin F."/>
            <person name="Silar P."/>
            <person name="Natvig D."/>
            <person name="Lalanne C."/>
            <person name="Gautier V."/>
            <person name="Ament-Velasquez S.L."/>
            <person name="Kruys A."/>
            <person name="Hutchinson M.I."/>
            <person name="Powell A.J."/>
            <person name="Barry K."/>
            <person name="Miller A.N."/>
            <person name="Grigoriev I.V."/>
            <person name="Debuchy R."/>
            <person name="Gladieux P."/>
            <person name="Thoren M.H."/>
            <person name="Johannesson H."/>
        </authorList>
    </citation>
    <scope>NUCLEOTIDE SEQUENCE</scope>
    <source>
        <strain evidence="4">CBS 538.74</strain>
    </source>
</reference>
<dbReference type="PROSITE" id="PS51212">
    <property type="entry name" value="WSC"/>
    <property type="match status" value="2"/>
</dbReference>
<keyword evidence="5" id="KW-1185">Reference proteome</keyword>
<gene>
    <name evidence="4" type="ORF">C8A00DRAFT_33734</name>
</gene>
<keyword evidence="2" id="KW-0732">Signal</keyword>
<dbReference type="InterPro" id="IPR002889">
    <property type="entry name" value="WSC_carb-bd"/>
</dbReference>
<protein>
    <submittedName>
        <fullName evidence="4">WSC domain-containing protein</fullName>
    </submittedName>
</protein>
<evidence type="ECO:0000313" key="5">
    <source>
        <dbReference type="Proteomes" id="UP001302745"/>
    </source>
</evidence>
<comment type="caution">
    <text evidence="4">The sequence shown here is derived from an EMBL/GenBank/DDBJ whole genome shotgun (WGS) entry which is preliminary data.</text>
</comment>
<organism evidence="4 5">
    <name type="scientific">Chaetomidium leptoderma</name>
    <dbReference type="NCBI Taxonomy" id="669021"/>
    <lineage>
        <taxon>Eukaryota</taxon>
        <taxon>Fungi</taxon>
        <taxon>Dikarya</taxon>
        <taxon>Ascomycota</taxon>
        <taxon>Pezizomycotina</taxon>
        <taxon>Sordariomycetes</taxon>
        <taxon>Sordariomycetidae</taxon>
        <taxon>Sordariales</taxon>
        <taxon>Chaetomiaceae</taxon>
        <taxon>Chaetomidium</taxon>
    </lineage>
</organism>
<name>A0AAN6VMH6_9PEZI</name>
<dbReference type="PANTHER" id="PTHR45964:SF5">
    <property type="entry name" value="WSCD FAMILY MEMBER CG9164"/>
    <property type="match status" value="1"/>
</dbReference>
<evidence type="ECO:0000259" key="3">
    <source>
        <dbReference type="PROSITE" id="PS51212"/>
    </source>
</evidence>
<feature type="domain" description="WSC" evidence="3">
    <location>
        <begin position="16"/>
        <end position="111"/>
    </location>
</feature>
<dbReference type="Pfam" id="PF01822">
    <property type="entry name" value="WSC"/>
    <property type="match status" value="2"/>
</dbReference>
<proteinExistence type="predicted"/>
<dbReference type="PANTHER" id="PTHR45964">
    <property type="entry name" value="WSCD FAMILY MEMBER CG9164"/>
    <property type="match status" value="1"/>
</dbReference>